<dbReference type="Proteomes" id="UP000790377">
    <property type="component" value="Unassembled WGS sequence"/>
</dbReference>
<comment type="caution">
    <text evidence="1">The sequence shown here is derived from an EMBL/GenBank/DDBJ whole genome shotgun (WGS) entry which is preliminary data.</text>
</comment>
<organism evidence="1 2">
    <name type="scientific">Hygrophoropsis aurantiaca</name>
    <dbReference type="NCBI Taxonomy" id="72124"/>
    <lineage>
        <taxon>Eukaryota</taxon>
        <taxon>Fungi</taxon>
        <taxon>Dikarya</taxon>
        <taxon>Basidiomycota</taxon>
        <taxon>Agaricomycotina</taxon>
        <taxon>Agaricomycetes</taxon>
        <taxon>Agaricomycetidae</taxon>
        <taxon>Boletales</taxon>
        <taxon>Coniophorineae</taxon>
        <taxon>Hygrophoropsidaceae</taxon>
        <taxon>Hygrophoropsis</taxon>
    </lineage>
</organism>
<dbReference type="EMBL" id="MU268045">
    <property type="protein sequence ID" value="KAH7906254.1"/>
    <property type="molecule type" value="Genomic_DNA"/>
</dbReference>
<gene>
    <name evidence="1" type="ORF">BJ138DRAFT_1117736</name>
</gene>
<sequence length="545" mass="60146">MSAHGRYRTQFFDKVVERAKTKSATECKKYLGDHSAGGDSHDNLPPLSPARNNAQGFPPNVALSQLIHCIAVRGQHTDLPTDSPGVPLVILEFDEAHTLTEPNYFGPWSALCKALRGLSGLSFFSLFLSTSGKIAHFAPPFTNLGFDQLALPLSQASPIDGLTMSCHVLDGLCERNLSDLDNFTSSRQKNFLAALNTPEMRQSFILDAELACLTRRLPIEFLSATYANHSNELEQSLHPSPFYLKQHIGLHARFDASSALMPVLSCFAVNKGGRGELVVMLALTLARDLAVDPPQSARPGMPLQRWTTVIELFKHLFHTPIFSPPLVKKCPRKGPKLPQSHSRKNSQILRCTSIIASKFTSTPQDSPDFFVAALRSYAEITNPPLMASSQFGKNDVKYTDKPQIELFEAMNPWTHGIFTEPIPGHELTPVIRIVFALAAENPSLKVVKIRNATNVKKLGFRVYDIWCAGLSPQMLCPVDASAKENWDALLIASTGWQDEFNSVPSSRAQAETTKSMNPGAAVDPAHWSFLPPDCYERAMLIDVER</sequence>
<evidence type="ECO:0000313" key="1">
    <source>
        <dbReference type="EMBL" id="KAH7906254.1"/>
    </source>
</evidence>
<proteinExistence type="predicted"/>
<reference evidence="1" key="1">
    <citation type="journal article" date="2021" name="New Phytol.">
        <title>Evolutionary innovations through gain and loss of genes in the ectomycorrhizal Boletales.</title>
        <authorList>
            <person name="Wu G."/>
            <person name="Miyauchi S."/>
            <person name="Morin E."/>
            <person name="Kuo A."/>
            <person name="Drula E."/>
            <person name="Varga T."/>
            <person name="Kohler A."/>
            <person name="Feng B."/>
            <person name="Cao Y."/>
            <person name="Lipzen A."/>
            <person name="Daum C."/>
            <person name="Hundley H."/>
            <person name="Pangilinan J."/>
            <person name="Johnson J."/>
            <person name="Barry K."/>
            <person name="LaButti K."/>
            <person name="Ng V."/>
            <person name="Ahrendt S."/>
            <person name="Min B."/>
            <person name="Choi I.G."/>
            <person name="Park H."/>
            <person name="Plett J.M."/>
            <person name="Magnuson J."/>
            <person name="Spatafora J.W."/>
            <person name="Nagy L.G."/>
            <person name="Henrissat B."/>
            <person name="Grigoriev I.V."/>
            <person name="Yang Z.L."/>
            <person name="Xu J."/>
            <person name="Martin F.M."/>
        </authorList>
    </citation>
    <scope>NUCLEOTIDE SEQUENCE</scope>
    <source>
        <strain evidence="1">ATCC 28755</strain>
    </source>
</reference>
<keyword evidence="2" id="KW-1185">Reference proteome</keyword>
<protein>
    <submittedName>
        <fullName evidence="1">Uncharacterized protein</fullName>
    </submittedName>
</protein>
<name>A0ACB7ZZD8_9AGAM</name>
<evidence type="ECO:0000313" key="2">
    <source>
        <dbReference type="Proteomes" id="UP000790377"/>
    </source>
</evidence>
<accession>A0ACB7ZZD8</accession>